<evidence type="ECO:0000256" key="1">
    <source>
        <dbReference type="ARBA" id="ARBA00004651"/>
    </source>
</evidence>
<keyword evidence="6 9" id="KW-0864">Zinc transport</keyword>
<evidence type="ECO:0000256" key="7">
    <source>
        <dbReference type="ARBA" id="ARBA00023065"/>
    </source>
</evidence>
<comment type="similarity">
    <text evidence="2 9">Belongs to the ZIP transporter (TC 2.A.5) family.</text>
</comment>
<sequence>MDDFSSISLLSLAMLVGCYVAGTIPLAVNFSEEKLKLITVLGAGLLCGTALAVIIPEGVHALYEEILEGRVSRYVLKELLYVMFGSYYVCLCSNWLCQLLMTLN</sequence>
<evidence type="ECO:0000256" key="5">
    <source>
        <dbReference type="ARBA" id="ARBA00022833"/>
    </source>
</evidence>
<keyword evidence="9" id="KW-0325">Glycoprotein</keyword>
<evidence type="ECO:0000313" key="11">
    <source>
        <dbReference type="Proteomes" id="UP001482620"/>
    </source>
</evidence>
<keyword evidence="11" id="KW-1185">Reference proteome</keyword>
<keyword evidence="9" id="KW-0472">Membrane</keyword>
<dbReference type="PANTHER" id="PTHR16133:SF5">
    <property type="entry name" value="ZINC TRANSPORTER ZIP9"/>
    <property type="match status" value="1"/>
</dbReference>
<feature type="transmembrane region" description="Helical" evidence="9">
    <location>
        <begin position="6"/>
        <end position="30"/>
    </location>
</feature>
<name>A0ABV0UX95_9TELE</name>
<proteinExistence type="inferred from homology"/>
<dbReference type="Proteomes" id="UP001482620">
    <property type="component" value="Unassembled WGS sequence"/>
</dbReference>
<evidence type="ECO:0000256" key="9">
    <source>
        <dbReference type="RuleBase" id="RU369011"/>
    </source>
</evidence>
<protein>
    <recommendedName>
        <fullName evidence="9">Zinc transporter ZIP9</fullName>
        <shortName evidence="9">ZIP-9</shortName>
    </recommendedName>
    <alternativeName>
        <fullName evidence="9">Solute carrier family 39 member 9</fullName>
    </alternativeName>
    <alternativeName>
        <fullName evidence="9">Zrt- and Irt-like protein 9</fullName>
    </alternativeName>
</protein>
<keyword evidence="3 9" id="KW-0813">Transport</keyword>
<keyword evidence="5 9" id="KW-0862">Zinc</keyword>
<dbReference type="InterPro" id="IPR045891">
    <property type="entry name" value="ZIP9"/>
</dbReference>
<comment type="caution">
    <text evidence="10">The sequence shown here is derived from an EMBL/GenBank/DDBJ whole genome shotgun (WGS) entry which is preliminary data.</text>
</comment>
<organism evidence="10 11">
    <name type="scientific">Ilyodon furcidens</name>
    <name type="common">goldbreast splitfin</name>
    <dbReference type="NCBI Taxonomy" id="33524"/>
    <lineage>
        <taxon>Eukaryota</taxon>
        <taxon>Metazoa</taxon>
        <taxon>Chordata</taxon>
        <taxon>Craniata</taxon>
        <taxon>Vertebrata</taxon>
        <taxon>Euteleostomi</taxon>
        <taxon>Actinopterygii</taxon>
        <taxon>Neopterygii</taxon>
        <taxon>Teleostei</taxon>
        <taxon>Neoteleostei</taxon>
        <taxon>Acanthomorphata</taxon>
        <taxon>Ovalentaria</taxon>
        <taxon>Atherinomorphae</taxon>
        <taxon>Cyprinodontiformes</taxon>
        <taxon>Goodeidae</taxon>
        <taxon>Ilyodon</taxon>
    </lineage>
</organism>
<feature type="transmembrane region" description="Helical" evidence="9">
    <location>
        <begin position="79"/>
        <end position="101"/>
    </location>
</feature>
<comment type="function">
    <text evidence="9">Transports zinc ions across cell and organelle membranes into the cytoplasm and regulates intracellular zinc homeostasis. Participates in the zinc ions efflux out of the secretory compartments. Also functions as membrane androgen receptor that mediates, through a G protein, the non-classical androgen signaling pathway, characterized by the activation of MAPK3/MAPK1 (Erk1/2) and transcription factors CREB1 or ATF1. Moreover, has dual functions as membrane-bound androgen receptor and as an androgen-dependent zinc transporter both of which are mediated through an inhibitory G protein (Gi) that mediates both MAP kinase and zinc signaling leading to the androgen-dependent apoptotic process.</text>
</comment>
<keyword evidence="9" id="KW-1133">Transmembrane helix</keyword>
<comment type="catalytic activity">
    <reaction evidence="8">
        <text>Zn(2+)(in) = Zn(2+)(out)</text>
        <dbReference type="Rhea" id="RHEA:29351"/>
        <dbReference type="ChEBI" id="CHEBI:29105"/>
    </reaction>
</comment>
<evidence type="ECO:0000313" key="10">
    <source>
        <dbReference type="EMBL" id="MEQ2249177.1"/>
    </source>
</evidence>
<evidence type="ECO:0000256" key="8">
    <source>
        <dbReference type="ARBA" id="ARBA00034634"/>
    </source>
</evidence>
<keyword evidence="9" id="KW-0812">Transmembrane</keyword>
<reference evidence="10 11" key="1">
    <citation type="submission" date="2021-06" db="EMBL/GenBank/DDBJ databases">
        <authorList>
            <person name="Palmer J.M."/>
        </authorList>
    </citation>
    <scope>NUCLEOTIDE SEQUENCE [LARGE SCALE GENOMIC DNA]</scope>
    <source>
        <strain evidence="11">if_2019</strain>
        <tissue evidence="10">Muscle</tissue>
    </source>
</reference>
<dbReference type="PANTHER" id="PTHR16133">
    <property type="entry name" value="SOLUTE CARRIER FAMILY 39 ZINC TRANSPORTER , MEMBER 9-RELATED"/>
    <property type="match status" value="1"/>
</dbReference>
<accession>A0ABV0UX95</accession>
<feature type="transmembrane region" description="Helical" evidence="9">
    <location>
        <begin position="37"/>
        <end position="59"/>
    </location>
</feature>
<evidence type="ECO:0000256" key="3">
    <source>
        <dbReference type="ARBA" id="ARBA00022448"/>
    </source>
</evidence>
<keyword evidence="7 9" id="KW-0406">Ion transport</keyword>
<comment type="caution">
    <text evidence="9">Lacks conserved residue(s) required for the propagation of feature annotation.</text>
</comment>
<evidence type="ECO:0000256" key="6">
    <source>
        <dbReference type="ARBA" id="ARBA00022906"/>
    </source>
</evidence>
<dbReference type="EMBL" id="JAHRIQ010084507">
    <property type="protein sequence ID" value="MEQ2249177.1"/>
    <property type="molecule type" value="Genomic_DNA"/>
</dbReference>
<comment type="subcellular location">
    <subcellularLocation>
        <location evidence="1 9">Cell membrane</location>
        <topology evidence="1 9">Multi-pass membrane protein</topology>
    </subcellularLocation>
    <subcellularLocation>
        <location evidence="9">Cytoplasm</location>
        <location evidence="9">Perinuclear region</location>
    </subcellularLocation>
    <subcellularLocation>
        <location evidence="9">Golgi apparatus</location>
        <location evidence="9">trans-Golgi network membrane</location>
    </subcellularLocation>
    <subcellularLocation>
        <location evidence="9">Mitochondrion</location>
    </subcellularLocation>
    <subcellularLocation>
        <location evidence="9">Nucleus</location>
    </subcellularLocation>
</comment>
<keyword evidence="4" id="KW-1003">Cell membrane</keyword>
<evidence type="ECO:0000256" key="2">
    <source>
        <dbReference type="ARBA" id="ARBA00006939"/>
    </source>
</evidence>
<gene>
    <name evidence="10" type="ORF">ILYODFUR_026672</name>
</gene>
<evidence type="ECO:0000256" key="4">
    <source>
        <dbReference type="ARBA" id="ARBA00022475"/>
    </source>
</evidence>